<organism evidence="2 3">
    <name type="scientific">Neurospora tetraspora</name>
    <dbReference type="NCBI Taxonomy" id="94610"/>
    <lineage>
        <taxon>Eukaryota</taxon>
        <taxon>Fungi</taxon>
        <taxon>Dikarya</taxon>
        <taxon>Ascomycota</taxon>
        <taxon>Pezizomycotina</taxon>
        <taxon>Sordariomycetes</taxon>
        <taxon>Sordariomycetidae</taxon>
        <taxon>Sordariales</taxon>
        <taxon>Sordariaceae</taxon>
        <taxon>Neurospora</taxon>
    </lineage>
</organism>
<comment type="caution">
    <text evidence="2">The sequence shown here is derived from an EMBL/GenBank/DDBJ whole genome shotgun (WGS) entry which is preliminary data.</text>
</comment>
<evidence type="ECO:0000256" key="1">
    <source>
        <dbReference type="SAM" id="MobiDB-lite"/>
    </source>
</evidence>
<feature type="compositionally biased region" description="Basic and acidic residues" evidence="1">
    <location>
        <begin position="130"/>
        <end position="144"/>
    </location>
</feature>
<name>A0AAE0JJ88_9PEZI</name>
<reference evidence="2" key="2">
    <citation type="submission" date="2023-06" db="EMBL/GenBank/DDBJ databases">
        <authorList>
            <consortium name="Lawrence Berkeley National Laboratory"/>
            <person name="Haridas S."/>
            <person name="Hensen N."/>
            <person name="Bonometti L."/>
            <person name="Westerberg I."/>
            <person name="Brannstrom I.O."/>
            <person name="Guillou S."/>
            <person name="Cros-Aarteil S."/>
            <person name="Calhoun S."/>
            <person name="Kuo A."/>
            <person name="Mondo S."/>
            <person name="Pangilinan J."/>
            <person name="Riley R."/>
            <person name="Labutti K."/>
            <person name="Andreopoulos B."/>
            <person name="Lipzen A."/>
            <person name="Chen C."/>
            <person name="Yanf M."/>
            <person name="Daum C."/>
            <person name="Ng V."/>
            <person name="Clum A."/>
            <person name="Steindorff A."/>
            <person name="Ohm R."/>
            <person name="Martin F."/>
            <person name="Silar P."/>
            <person name="Natvig D."/>
            <person name="Lalanne C."/>
            <person name="Gautier V."/>
            <person name="Ament-Velasquez S.L."/>
            <person name="Kruys A."/>
            <person name="Hutchinson M.I."/>
            <person name="Powell A.J."/>
            <person name="Barry K."/>
            <person name="Miller A.N."/>
            <person name="Grigoriev I.V."/>
            <person name="Debuchy R."/>
            <person name="Gladieux P."/>
            <person name="Thoren M.H."/>
            <person name="Johannesson H."/>
        </authorList>
    </citation>
    <scope>NUCLEOTIDE SEQUENCE</scope>
    <source>
        <strain evidence="2">CBS 560.94</strain>
    </source>
</reference>
<dbReference type="AlphaFoldDB" id="A0AAE0JJ88"/>
<proteinExistence type="predicted"/>
<sequence length="160" mass="18249">MCPSCRRRLSAFINFIIPPCLVQLCPGLVHHFKFLESLLAKLSRQPTVSESDKLIPYAANLFPWKPLMTNCWRLGGGRLNREGFSLNICHHSVMITTSTLERLAIRIYDSLDLCIWSTWSCSGQGALFDRHQKPPDDSRDDSRMIKHGRHGARHPQTPLP</sequence>
<protein>
    <submittedName>
        <fullName evidence="2">Uncharacterized protein</fullName>
    </submittedName>
</protein>
<dbReference type="GeneID" id="87868768"/>
<dbReference type="EMBL" id="JAUEPP010000002">
    <property type="protein sequence ID" value="KAK3350685.1"/>
    <property type="molecule type" value="Genomic_DNA"/>
</dbReference>
<accession>A0AAE0JJ88</accession>
<dbReference type="Proteomes" id="UP001278500">
    <property type="component" value="Unassembled WGS sequence"/>
</dbReference>
<evidence type="ECO:0000313" key="3">
    <source>
        <dbReference type="Proteomes" id="UP001278500"/>
    </source>
</evidence>
<feature type="region of interest" description="Disordered" evidence="1">
    <location>
        <begin position="130"/>
        <end position="160"/>
    </location>
</feature>
<evidence type="ECO:0000313" key="2">
    <source>
        <dbReference type="EMBL" id="KAK3350685.1"/>
    </source>
</evidence>
<dbReference type="RefSeq" id="XP_062683980.1">
    <property type="nucleotide sequence ID" value="XM_062831614.1"/>
</dbReference>
<keyword evidence="3" id="KW-1185">Reference proteome</keyword>
<gene>
    <name evidence="2" type="ORF">B0H65DRAFT_96157</name>
</gene>
<reference evidence="2" key="1">
    <citation type="journal article" date="2023" name="Mol. Phylogenet. Evol.">
        <title>Genome-scale phylogeny and comparative genomics of the fungal order Sordariales.</title>
        <authorList>
            <person name="Hensen N."/>
            <person name="Bonometti L."/>
            <person name="Westerberg I."/>
            <person name="Brannstrom I.O."/>
            <person name="Guillou S."/>
            <person name="Cros-Aarteil S."/>
            <person name="Calhoun S."/>
            <person name="Haridas S."/>
            <person name="Kuo A."/>
            <person name="Mondo S."/>
            <person name="Pangilinan J."/>
            <person name="Riley R."/>
            <person name="LaButti K."/>
            <person name="Andreopoulos B."/>
            <person name="Lipzen A."/>
            <person name="Chen C."/>
            <person name="Yan M."/>
            <person name="Daum C."/>
            <person name="Ng V."/>
            <person name="Clum A."/>
            <person name="Steindorff A."/>
            <person name="Ohm R.A."/>
            <person name="Martin F."/>
            <person name="Silar P."/>
            <person name="Natvig D.O."/>
            <person name="Lalanne C."/>
            <person name="Gautier V."/>
            <person name="Ament-Velasquez S.L."/>
            <person name="Kruys A."/>
            <person name="Hutchinson M.I."/>
            <person name="Powell A.J."/>
            <person name="Barry K."/>
            <person name="Miller A.N."/>
            <person name="Grigoriev I.V."/>
            <person name="Debuchy R."/>
            <person name="Gladieux P."/>
            <person name="Hiltunen Thoren M."/>
            <person name="Johannesson H."/>
        </authorList>
    </citation>
    <scope>NUCLEOTIDE SEQUENCE</scope>
    <source>
        <strain evidence="2">CBS 560.94</strain>
    </source>
</reference>